<sequence length="289" mass="33029">MTSVTPLLSPVPFHEFEADFPMWNKIVRDIRQLHVSFDQRSVRDLVSTYYRLQDDRIALAAQARELEKAGSPHELVEFLSDNLGYMESALKAPLQRFAESYEVGQWALSQYGIGPVITAGLIAHIDITKAPTAGSIWRYAGLDPTSKWNKGEKRPFNAELKVLSWKIGQSFMKFSGRDQCFYGKLYLQDKERRIALNESGAYADRAKEILDSKNWKVNKSSTHLKSGHLPPAQIDAQARRFAVKIFLSHFHAVWYETHHGKPAPRPYTIAHMDHVHEIEIPNYTPLPKV</sequence>
<organism evidence="1">
    <name type="scientific">uncultured Caudovirales phage</name>
    <dbReference type="NCBI Taxonomy" id="2100421"/>
    <lineage>
        <taxon>Viruses</taxon>
        <taxon>Duplodnaviria</taxon>
        <taxon>Heunggongvirae</taxon>
        <taxon>Uroviricota</taxon>
        <taxon>Caudoviricetes</taxon>
        <taxon>Peduoviridae</taxon>
        <taxon>Maltschvirus</taxon>
        <taxon>Maltschvirus maltsch</taxon>
    </lineage>
</organism>
<accession>A0A6J5M7L4</accession>
<reference evidence="1" key="1">
    <citation type="submission" date="2020-04" db="EMBL/GenBank/DDBJ databases">
        <authorList>
            <person name="Chiriac C."/>
            <person name="Salcher M."/>
            <person name="Ghai R."/>
            <person name="Kavagutti S V."/>
        </authorList>
    </citation>
    <scope>NUCLEOTIDE SEQUENCE</scope>
</reference>
<dbReference type="EMBL" id="LR796737">
    <property type="protein sequence ID" value="CAB4162241.1"/>
    <property type="molecule type" value="Genomic_DNA"/>
</dbReference>
<evidence type="ECO:0000313" key="2">
    <source>
        <dbReference type="EMBL" id="CAB4162241.1"/>
    </source>
</evidence>
<name>A0A6J5M7L4_9CAUD</name>
<proteinExistence type="predicted"/>
<gene>
    <name evidence="1" type="ORF">UFOVP436_25</name>
    <name evidence="2" type="ORF">UFOVP784_25</name>
</gene>
<evidence type="ECO:0000313" key="1">
    <source>
        <dbReference type="EMBL" id="CAB4142674.1"/>
    </source>
</evidence>
<protein>
    <submittedName>
        <fullName evidence="1">Uncharacterized protein</fullName>
    </submittedName>
</protein>
<dbReference type="EMBL" id="LR796418">
    <property type="protein sequence ID" value="CAB4142674.1"/>
    <property type="molecule type" value="Genomic_DNA"/>
</dbReference>